<keyword evidence="1" id="KW-0812">Transmembrane</keyword>
<name>A0A1I4Q4Z5_9BACI</name>
<feature type="transmembrane region" description="Helical" evidence="1">
    <location>
        <begin position="63"/>
        <end position="85"/>
    </location>
</feature>
<reference evidence="2 3" key="1">
    <citation type="submission" date="2016-10" db="EMBL/GenBank/DDBJ databases">
        <authorList>
            <person name="de Groot N.N."/>
        </authorList>
    </citation>
    <scope>NUCLEOTIDE SEQUENCE [LARGE SCALE GENOMIC DNA]</scope>
    <source>
        <strain evidence="2 3">CGMCC 1.6134</strain>
    </source>
</reference>
<evidence type="ECO:0000313" key="2">
    <source>
        <dbReference type="EMBL" id="SFM34703.1"/>
    </source>
</evidence>
<feature type="transmembrane region" description="Helical" evidence="1">
    <location>
        <begin position="122"/>
        <end position="144"/>
    </location>
</feature>
<feature type="transmembrane region" description="Helical" evidence="1">
    <location>
        <begin position="91"/>
        <end position="110"/>
    </location>
</feature>
<gene>
    <name evidence="2" type="ORF">SAMN04488054_13621</name>
</gene>
<dbReference type="NCBIfam" id="TIGR00779">
    <property type="entry name" value="cad"/>
    <property type="match status" value="1"/>
</dbReference>
<sequence length="229" mass="25460">MCEIYGRAFQFEEKPLSLNIGVGKMITTILTAAAVYVATGIDYLVILILLFSQIKKGQAKHIWIGQYIGTAIIIGASLLVALGVANLIPQQWVIGLLGLLPLYLGVKIWIKGEEDEDESSILSLFSSGKFNQLFLTVTFIVLASSADDFSIYIPYFTALNMIEIIVAIIVFFIMVGVLCNVSYRLASIDLVSEKIENYERWIVPIVFIGLGIYIMFENGTFNALFSFLF</sequence>
<dbReference type="AlphaFoldDB" id="A0A1I4Q4Z5"/>
<dbReference type="Proteomes" id="UP000199668">
    <property type="component" value="Unassembled WGS sequence"/>
</dbReference>
<accession>A0A1I4Q4Z5</accession>
<feature type="transmembrane region" description="Helical" evidence="1">
    <location>
        <begin position="25"/>
        <end position="51"/>
    </location>
</feature>
<keyword evidence="1" id="KW-1133">Transmembrane helix</keyword>
<dbReference type="Pfam" id="PF03596">
    <property type="entry name" value="Cad"/>
    <property type="match status" value="1"/>
</dbReference>
<dbReference type="STRING" id="266892.SAMN04488054_13621"/>
<proteinExistence type="predicted"/>
<keyword evidence="3" id="KW-1185">Reference proteome</keyword>
<evidence type="ECO:0000256" key="1">
    <source>
        <dbReference type="SAM" id="Phobius"/>
    </source>
</evidence>
<organism evidence="2 3">
    <name type="scientific">Salibacterium qingdaonense</name>
    <dbReference type="NCBI Taxonomy" id="266892"/>
    <lineage>
        <taxon>Bacteria</taxon>
        <taxon>Bacillati</taxon>
        <taxon>Bacillota</taxon>
        <taxon>Bacilli</taxon>
        <taxon>Bacillales</taxon>
        <taxon>Bacillaceae</taxon>
    </lineage>
</organism>
<feature type="transmembrane region" description="Helical" evidence="1">
    <location>
        <begin position="164"/>
        <end position="186"/>
    </location>
</feature>
<keyword evidence="1" id="KW-0472">Membrane</keyword>
<protein>
    <submittedName>
        <fullName evidence="2">Cadmium resistance transporter (Or sequestration) family protein</fullName>
    </submittedName>
</protein>
<dbReference type="EMBL" id="FOTY01000036">
    <property type="protein sequence ID" value="SFM34703.1"/>
    <property type="molecule type" value="Genomic_DNA"/>
</dbReference>
<feature type="transmembrane region" description="Helical" evidence="1">
    <location>
        <begin position="198"/>
        <end position="216"/>
    </location>
</feature>
<evidence type="ECO:0000313" key="3">
    <source>
        <dbReference type="Proteomes" id="UP000199668"/>
    </source>
</evidence>
<dbReference type="InterPro" id="IPR004676">
    <property type="entry name" value="Cd-R_transporter"/>
</dbReference>